<dbReference type="SUPFAM" id="SSF56112">
    <property type="entry name" value="Protein kinase-like (PK-like)"/>
    <property type="match status" value="1"/>
</dbReference>
<protein>
    <submittedName>
        <fullName evidence="4">Hydroxysteroid 11-beta-dehydrogenase 1-like protein isoform 1</fullName>
    </submittedName>
</protein>
<feature type="domain" description="Protein kinase" evidence="3">
    <location>
        <begin position="39"/>
        <end position="324"/>
    </location>
</feature>
<reference evidence="4" key="1">
    <citation type="submission" date="2019-09" db="EMBL/GenBank/DDBJ databases">
        <title>Draft genome information of white flower Hibiscus syriacus.</title>
        <authorList>
            <person name="Kim Y.-M."/>
        </authorList>
    </citation>
    <scope>NUCLEOTIDE SEQUENCE [LARGE SCALE GENOMIC DNA]</scope>
    <source>
        <strain evidence="4">YM2019G1</strain>
    </source>
</reference>
<dbReference type="GO" id="GO:0008353">
    <property type="term" value="F:RNA polymerase II CTD heptapeptide repeat kinase activity"/>
    <property type="evidence" value="ECO:0007669"/>
    <property type="project" value="TreeGrafter"/>
</dbReference>
<dbReference type="SMART" id="SM00220">
    <property type="entry name" value="S_TKc"/>
    <property type="match status" value="1"/>
</dbReference>
<dbReference type="GO" id="GO:0032968">
    <property type="term" value="P:positive regulation of transcription elongation by RNA polymerase II"/>
    <property type="evidence" value="ECO:0007669"/>
    <property type="project" value="TreeGrafter"/>
</dbReference>
<evidence type="ECO:0000256" key="2">
    <source>
        <dbReference type="ARBA" id="ARBA00022840"/>
    </source>
</evidence>
<keyword evidence="5" id="KW-1185">Reference proteome</keyword>
<sequence length="367" mass="41516">MRVLTTTAKKKDGDFNEGSVQLIAPTPTKNDDLLAGQRYPLRQPSKTGRFSVDIAGYSARPVNELVAARWPSWIVSVAGEVVKGLLPRQVESFEKLEKAGFANMDPESVRLMAREIIILQRLDHPNVVKLLCVITSRMSSSLYLVFEYMDHDLARLAATPGIKFTELQIKCYMQKLFRGLEHCHSRGVLTETSKVGIFWAPELLLGANRYGVAIDMWSAGCILAELFAGKLVLPGRTEEEQMHRIFKLCGSPSEEYWQKTKLTNATSFKPRQPYKRCVADTFRNFPQSALSLVDKLLSMKPDVLGSATSALRSELDRWLNHQFFTTELLHCNPIGSYPPTKEKMLNSFMRKQEGKDQRLSRGGELNW</sequence>
<dbReference type="Gene3D" id="1.10.510.10">
    <property type="entry name" value="Transferase(Phosphotransferase) domain 1"/>
    <property type="match status" value="2"/>
</dbReference>
<dbReference type="Gene3D" id="3.30.200.20">
    <property type="entry name" value="Phosphorylase Kinase, domain 1"/>
    <property type="match status" value="1"/>
</dbReference>
<name>A0A6A2YRY9_HIBSY</name>
<dbReference type="GO" id="GO:0005634">
    <property type="term" value="C:nucleus"/>
    <property type="evidence" value="ECO:0007669"/>
    <property type="project" value="TreeGrafter"/>
</dbReference>
<evidence type="ECO:0000259" key="3">
    <source>
        <dbReference type="PROSITE" id="PS50011"/>
    </source>
</evidence>
<comment type="caution">
    <text evidence="4">The sequence shown here is derived from an EMBL/GenBank/DDBJ whole genome shotgun (WGS) entry which is preliminary data.</text>
</comment>
<organism evidence="4 5">
    <name type="scientific">Hibiscus syriacus</name>
    <name type="common">Rose of Sharon</name>
    <dbReference type="NCBI Taxonomy" id="106335"/>
    <lineage>
        <taxon>Eukaryota</taxon>
        <taxon>Viridiplantae</taxon>
        <taxon>Streptophyta</taxon>
        <taxon>Embryophyta</taxon>
        <taxon>Tracheophyta</taxon>
        <taxon>Spermatophyta</taxon>
        <taxon>Magnoliopsida</taxon>
        <taxon>eudicotyledons</taxon>
        <taxon>Gunneridae</taxon>
        <taxon>Pentapetalae</taxon>
        <taxon>rosids</taxon>
        <taxon>malvids</taxon>
        <taxon>Malvales</taxon>
        <taxon>Malvaceae</taxon>
        <taxon>Malvoideae</taxon>
        <taxon>Hibiscus</taxon>
    </lineage>
</organism>
<accession>A0A6A2YRY9</accession>
<keyword evidence="1" id="KW-0547">Nucleotide-binding</keyword>
<dbReference type="GO" id="GO:0005524">
    <property type="term" value="F:ATP binding"/>
    <property type="evidence" value="ECO:0007669"/>
    <property type="project" value="UniProtKB-KW"/>
</dbReference>
<evidence type="ECO:0000313" key="4">
    <source>
        <dbReference type="EMBL" id="KAE8682116.1"/>
    </source>
</evidence>
<keyword evidence="2" id="KW-0067">ATP-binding</keyword>
<dbReference type="PANTHER" id="PTHR24056">
    <property type="entry name" value="CELL DIVISION PROTEIN KINASE"/>
    <property type="match status" value="1"/>
</dbReference>
<dbReference type="PANTHER" id="PTHR24056:SF384">
    <property type="entry name" value="PROTEIN KINASE SUPERFAMILY PROTEIN"/>
    <property type="match status" value="1"/>
</dbReference>
<gene>
    <name evidence="4" type="ORF">F3Y22_tig00111273pilonHSYRG00024</name>
</gene>
<dbReference type="Pfam" id="PF00069">
    <property type="entry name" value="Pkinase"/>
    <property type="match status" value="2"/>
</dbReference>
<dbReference type="AlphaFoldDB" id="A0A6A2YRY9"/>
<dbReference type="InterPro" id="IPR000719">
    <property type="entry name" value="Prot_kinase_dom"/>
</dbReference>
<dbReference type="InterPro" id="IPR011009">
    <property type="entry name" value="Kinase-like_dom_sf"/>
</dbReference>
<dbReference type="GO" id="GO:0000307">
    <property type="term" value="C:cyclin-dependent protein kinase holoenzyme complex"/>
    <property type="evidence" value="ECO:0007669"/>
    <property type="project" value="TreeGrafter"/>
</dbReference>
<evidence type="ECO:0000313" key="5">
    <source>
        <dbReference type="Proteomes" id="UP000436088"/>
    </source>
</evidence>
<proteinExistence type="predicted"/>
<dbReference type="PROSITE" id="PS50011">
    <property type="entry name" value="PROTEIN_KINASE_DOM"/>
    <property type="match status" value="1"/>
</dbReference>
<dbReference type="InterPro" id="IPR050108">
    <property type="entry name" value="CDK"/>
</dbReference>
<evidence type="ECO:0000256" key="1">
    <source>
        <dbReference type="ARBA" id="ARBA00022741"/>
    </source>
</evidence>
<dbReference type="EMBL" id="VEPZ02001289">
    <property type="protein sequence ID" value="KAE8682116.1"/>
    <property type="molecule type" value="Genomic_DNA"/>
</dbReference>
<dbReference type="Proteomes" id="UP000436088">
    <property type="component" value="Unassembled WGS sequence"/>
</dbReference>